<gene>
    <name evidence="3" type="ORF">ASZ90_008601</name>
</gene>
<dbReference type="InterPro" id="IPR001173">
    <property type="entry name" value="Glyco_trans_2-like"/>
</dbReference>
<evidence type="ECO:0000313" key="3">
    <source>
        <dbReference type="EMBL" id="KUG21638.1"/>
    </source>
</evidence>
<keyword evidence="3" id="KW-0808">Transferase</keyword>
<dbReference type="EMBL" id="LNQE01001036">
    <property type="protein sequence ID" value="KUG21638.1"/>
    <property type="molecule type" value="Genomic_DNA"/>
</dbReference>
<feature type="transmembrane region" description="Helical" evidence="1">
    <location>
        <begin position="267"/>
        <end position="289"/>
    </location>
</feature>
<dbReference type="Pfam" id="PF00535">
    <property type="entry name" value="Glycos_transf_2"/>
    <property type="match status" value="1"/>
</dbReference>
<reference evidence="3" key="1">
    <citation type="journal article" date="2015" name="Proc. Natl. Acad. Sci. U.S.A.">
        <title>Networks of energetic and metabolic interactions define dynamics in microbial communities.</title>
        <authorList>
            <person name="Embree M."/>
            <person name="Liu J.K."/>
            <person name="Al-Bassam M.M."/>
            <person name="Zengler K."/>
        </authorList>
    </citation>
    <scope>NUCLEOTIDE SEQUENCE</scope>
</reference>
<keyword evidence="1" id="KW-1133">Transmembrane helix</keyword>
<sequence>MPNISAIIVNYNAGSILTETVNLLLNSDFVARVIVVDNCSTDNSMKPIENLAISQSNLLCIRNNKNLGFAKACNIGVTAAGGNEYLLFLNPDCLPDKDALEKLFLCMKSSRQTGMAGPLVLNPDGTEQPGGRRAVPTPWRSFVRIFGFFNFSKRYPRLFSDFLLHHQPLPDVPVEVEAISGSCMLVSCVALKDVGLLDEGYFLHCEDLDWCMRFRQKGWKIMFVPGARVTHHQGTCSKTRPIFVEWHKHKGMMRFYGKFFRHQYPGVLMLIVATGVWLRFGVMAVSYSIRRAGERLLHGWL</sequence>
<dbReference type="InterPro" id="IPR029044">
    <property type="entry name" value="Nucleotide-diphossugar_trans"/>
</dbReference>
<evidence type="ECO:0000256" key="1">
    <source>
        <dbReference type="SAM" id="Phobius"/>
    </source>
</evidence>
<name>A0A0W8FL24_9ZZZZ</name>
<keyword evidence="1" id="KW-0812">Transmembrane</keyword>
<dbReference type="Gene3D" id="3.90.550.10">
    <property type="entry name" value="Spore Coat Polysaccharide Biosynthesis Protein SpsA, Chain A"/>
    <property type="match status" value="1"/>
</dbReference>
<keyword evidence="1" id="KW-0472">Membrane</keyword>
<dbReference type="GO" id="GO:0016740">
    <property type="term" value="F:transferase activity"/>
    <property type="evidence" value="ECO:0007669"/>
    <property type="project" value="UniProtKB-KW"/>
</dbReference>
<feature type="domain" description="Glycosyltransferase 2-like" evidence="2">
    <location>
        <begin position="5"/>
        <end position="131"/>
    </location>
</feature>
<dbReference type="SUPFAM" id="SSF53448">
    <property type="entry name" value="Nucleotide-diphospho-sugar transferases"/>
    <property type="match status" value="1"/>
</dbReference>
<dbReference type="PANTHER" id="PTHR43179:SF7">
    <property type="entry name" value="RHAMNOSYLTRANSFERASE WBBL"/>
    <property type="match status" value="1"/>
</dbReference>
<organism evidence="3">
    <name type="scientific">hydrocarbon metagenome</name>
    <dbReference type="NCBI Taxonomy" id="938273"/>
    <lineage>
        <taxon>unclassified sequences</taxon>
        <taxon>metagenomes</taxon>
        <taxon>ecological metagenomes</taxon>
    </lineage>
</organism>
<dbReference type="PANTHER" id="PTHR43179">
    <property type="entry name" value="RHAMNOSYLTRANSFERASE WBBL"/>
    <property type="match status" value="1"/>
</dbReference>
<dbReference type="CDD" id="cd04186">
    <property type="entry name" value="GT_2_like_c"/>
    <property type="match status" value="1"/>
</dbReference>
<accession>A0A0W8FL24</accession>
<protein>
    <submittedName>
        <fullName evidence="3">Dtdp-rha:a-d-glcnac-diphosphoryl polyprenol, a-3-l-rhamnosyl transferase wbbl</fullName>
    </submittedName>
</protein>
<comment type="caution">
    <text evidence="3">The sequence shown here is derived from an EMBL/GenBank/DDBJ whole genome shotgun (WGS) entry which is preliminary data.</text>
</comment>
<dbReference type="AlphaFoldDB" id="A0A0W8FL24"/>
<evidence type="ECO:0000259" key="2">
    <source>
        <dbReference type="Pfam" id="PF00535"/>
    </source>
</evidence>
<proteinExistence type="predicted"/>